<keyword evidence="2" id="KW-1185">Reference proteome</keyword>
<protein>
    <recommendedName>
        <fullName evidence="3">Fap system outer membrane protein</fullName>
    </recommendedName>
</protein>
<evidence type="ECO:0000313" key="2">
    <source>
        <dbReference type="Proteomes" id="UP000669060"/>
    </source>
</evidence>
<dbReference type="Proteomes" id="UP000669060">
    <property type="component" value="Unassembled WGS sequence"/>
</dbReference>
<accession>A0ABS3TJE0</accession>
<gene>
    <name evidence="1" type="ORF">JFY56_00810</name>
</gene>
<sequence>MKMRQWLITGLLAAAFPVQGELLKPIELTDAQLEQLRGRFVMPGRIISFGVIMSSTWQAANGQVLGGQVSMQMQQGMAMPVFNVSLSSNGGRGSLAAGSGQVIGGSGLGQVQGVSQSARSAGDFNVTHNGVNIDVRESSQLGRQPHGSTTLDTSVRTSSLGEVRVEPAGGGVQMSIQAAGQGSSMQRIGGGSLIQSADIISSRNNVENLTQLNVVMSDGGPSVNGLNSAMPLVRPGM</sequence>
<dbReference type="RefSeq" id="WP_208311590.1">
    <property type="nucleotide sequence ID" value="NZ_JAELYA010000001.1"/>
</dbReference>
<proteinExistence type="predicted"/>
<evidence type="ECO:0000313" key="1">
    <source>
        <dbReference type="EMBL" id="MBO3273761.1"/>
    </source>
</evidence>
<comment type="caution">
    <text evidence="1">The sequence shown here is derived from an EMBL/GenBank/DDBJ whole genome shotgun (WGS) entry which is preliminary data.</text>
</comment>
<evidence type="ECO:0008006" key="3">
    <source>
        <dbReference type="Google" id="ProtNLM"/>
    </source>
</evidence>
<dbReference type="EMBL" id="JAELYA010000001">
    <property type="protein sequence ID" value="MBO3273761.1"/>
    <property type="molecule type" value="Genomic_DNA"/>
</dbReference>
<name>A0ABS3TJE0_9PSED</name>
<organism evidence="1 2">
    <name type="scientific">Pseudomonas schmalbachii</name>
    <dbReference type="NCBI Taxonomy" id="2816993"/>
    <lineage>
        <taxon>Bacteria</taxon>
        <taxon>Pseudomonadati</taxon>
        <taxon>Pseudomonadota</taxon>
        <taxon>Gammaproteobacteria</taxon>
        <taxon>Pseudomonadales</taxon>
        <taxon>Pseudomonadaceae</taxon>
        <taxon>Pseudomonas</taxon>
    </lineage>
</organism>
<reference evidence="1 2" key="1">
    <citation type="submission" date="2020-12" db="EMBL/GenBank/DDBJ databases">
        <title>Pseudomonas schmalbachii sp. nov. isolated from millipede gut.</title>
        <authorList>
            <person name="Shelomi M."/>
        </authorList>
    </citation>
    <scope>NUCLEOTIDE SEQUENCE [LARGE SCALE GENOMIC DNA]</scope>
    <source>
        <strain evidence="1 2">Milli4</strain>
    </source>
</reference>